<keyword evidence="3" id="KW-1003">Cell membrane</keyword>
<sequence length="230" mass="25539">MFTQIPQCSAEASRVAGHTQVKVQSVFPNFTDPSAYLNRHELCQLLRESDQVSGVFLAVDSEQIPAMYAAVKQTPVVAGVIDKRSAMKHFRDMISESTYVMRTVNAMFAMVIAFGVIYNCAMIILSERARDLATLRVMGFTRGEASRVLVGEIAIITLMSIPLGLVIGYLFSYGTALSMDTETNRFPLVINRSTYAYSTLVILFAATLSGWYVRRLVNDLDLISVLKVKE</sequence>
<dbReference type="AlphaFoldDB" id="A0A5C5ZW36"/>
<evidence type="ECO:0000256" key="1">
    <source>
        <dbReference type="ARBA" id="ARBA00004651"/>
    </source>
</evidence>
<evidence type="ECO:0000256" key="6">
    <source>
        <dbReference type="ARBA" id="ARBA00023136"/>
    </source>
</evidence>
<dbReference type="GO" id="GO:0098797">
    <property type="term" value="C:plasma membrane protein complex"/>
    <property type="evidence" value="ECO:0007669"/>
    <property type="project" value="TreeGrafter"/>
</dbReference>
<feature type="domain" description="ABC3 transporter permease C-terminal" evidence="8">
    <location>
        <begin position="107"/>
        <end position="215"/>
    </location>
</feature>
<dbReference type="InterPro" id="IPR003838">
    <property type="entry name" value="ABC3_permease_C"/>
</dbReference>
<dbReference type="PANTHER" id="PTHR30489:SF0">
    <property type="entry name" value="LIPOPROTEIN-RELEASING SYSTEM TRANSMEMBRANE PROTEIN LOLE"/>
    <property type="match status" value="1"/>
</dbReference>
<feature type="transmembrane region" description="Helical" evidence="7">
    <location>
        <begin position="106"/>
        <end position="127"/>
    </location>
</feature>
<keyword evidence="6 7" id="KW-0472">Membrane</keyword>
<dbReference type="Pfam" id="PF02687">
    <property type="entry name" value="FtsX"/>
    <property type="match status" value="1"/>
</dbReference>
<organism evidence="9 10">
    <name type="scientific">Stieleria varia</name>
    <dbReference type="NCBI Taxonomy" id="2528005"/>
    <lineage>
        <taxon>Bacteria</taxon>
        <taxon>Pseudomonadati</taxon>
        <taxon>Planctomycetota</taxon>
        <taxon>Planctomycetia</taxon>
        <taxon>Pirellulales</taxon>
        <taxon>Pirellulaceae</taxon>
        <taxon>Stieleria</taxon>
    </lineage>
</organism>
<keyword evidence="4 7" id="KW-0812">Transmembrane</keyword>
<proteinExistence type="inferred from homology"/>
<feature type="transmembrane region" description="Helical" evidence="7">
    <location>
        <begin position="148"/>
        <end position="174"/>
    </location>
</feature>
<dbReference type="PANTHER" id="PTHR30489">
    <property type="entry name" value="LIPOPROTEIN-RELEASING SYSTEM TRANSMEMBRANE PROTEIN LOLE"/>
    <property type="match status" value="1"/>
</dbReference>
<dbReference type="EMBL" id="SJPN01000016">
    <property type="protein sequence ID" value="TWT91489.1"/>
    <property type="molecule type" value="Genomic_DNA"/>
</dbReference>
<evidence type="ECO:0000256" key="7">
    <source>
        <dbReference type="SAM" id="Phobius"/>
    </source>
</evidence>
<dbReference type="Proteomes" id="UP000320176">
    <property type="component" value="Unassembled WGS sequence"/>
</dbReference>
<comment type="subcellular location">
    <subcellularLocation>
        <location evidence="1">Cell membrane</location>
        <topology evidence="1">Multi-pass membrane protein</topology>
    </subcellularLocation>
</comment>
<evidence type="ECO:0000256" key="2">
    <source>
        <dbReference type="ARBA" id="ARBA00005236"/>
    </source>
</evidence>
<name>A0A5C5ZW36_9BACT</name>
<gene>
    <name evidence="9" type="ORF">Pla52n_65800</name>
</gene>
<evidence type="ECO:0000256" key="5">
    <source>
        <dbReference type="ARBA" id="ARBA00022989"/>
    </source>
</evidence>
<dbReference type="GO" id="GO:0044874">
    <property type="term" value="P:lipoprotein localization to outer membrane"/>
    <property type="evidence" value="ECO:0007669"/>
    <property type="project" value="TreeGrafter"/>
</dbReference>
<keyword evidence="5 7" id="KW-1133">Transmembrane helix</keyword>
<reference evidence="9 10" key="1">
    <citation type="submission" date="2019-02" db="EMBL/GenBank/DDBJ databases">
        <title>Deep-cultivation of Planctomycetes and their phenomic and genomic characterization uncovers novel biology.</title>
        <authorList>
            <person name="Wiegand S."/>
            <person name="Jogler M."/>
            <person name="Boedeker C."/>
            <person name="Pinto D."/>
            <person name="Vollmers J."/>
            <person name="Rivas-Marin E."/>
            <person name="Kohn T."/>
            <person name="Peeters S.H."/>
            <person name="Heuer A."/>
            <person name="Rast P."/>
            <person name="Oberbeckmann S."/>
            <person name="Bunk B."/>
            <person name="Jeske O."/>
            <person name="Meyerdierks A."/>
            <person name="Storesund J.E."/>
            <person name="Kallscheuer N."/>
            <person name="Luecker S."/>
            <person name="Lage O.M."/>
            <person name="Pohl T."/>
            <person name="Merkel B.J."/>
            <person name="Hornburger P."/>
            <person name="Mueller R.-W."/>
            <person name="Bruemmer F."/>
            <person name="Labrenz M."/>
            <person name="Spormann A.M."/>
            <person name="Op Den Camp H."/>
            <person name="Overmann J."/>
            <person name="Amann R."/>
            <person name="Jetten M.S.M."/>
            <person name="Mascher T."/>
            <person name="Medema M.H."/>
            <person name="Devos D.P."/>
            <person name="Kaster A.-K."/>
            <person name="Ovreas L."/>
            <person name="Rohde M."/>
            <person name="Galperin M.Y."/>
            <person name="Jogler C."/>
        </authorList>
    </citation>
    <scope>NUCLEOTIDE SEQUENCE [LARGE SCALE GENOMIC DNA]</scope>
    <source>
        <strain evidence="9 10">Pla52n</strain>
    </source>
</reference>
<feature type="transmembrane region" description="Helical" evidence="7">
    <location>
        <begin position="194"/>
        <end position="213"/>
    </location>
</feature>
<comment type="similarity">
    <text evidence="2">Belongs to the ABC-4 integral membrane protein family. LolC/E subfamily.</text>
</comment>
<protein>
    <submittedName>
        <fullName evidence="9">FtsX-like permease family protein</fullName>
    </submittedName>
</protein>
<evidence type="ECO:0000313" key="10">
    <source>
        <dbReference type="Proteomes" id="UP000320176"/>
    </source>
</evidence>
<evidence type="ECO:0000259" key="8">
    <source>
        <dbReference type="Pfam" id="PF02687"/>
    </source>
</evidence>
<evidence type="ECO:0000256" key="3">
    <source>
        <dbReference type="ARBA" id="ARBA00022475"/>
    </source>
</evidence>
<dbReference type="InterPro" id="IPR051447">
    <property type="entry name" value="Lipoprotein-release_system"/>
</dbReference>
<evidence type="ECO:0000313" key="9">
    <source>
        <dbReference type="EMBL" id="TWT91489.1"/>
    </source>
</evidence>
<accession>A0A5C5ZW36</accession>
<keyword evidence="10" id="KW-1185">Reference proteome</keyword>
<comment type="caution">
    <text evidence="9">The sequence shown here is derived from an EMBL/GenBank/DDBJ whole genome shotgun (WGS) entry which is preliminary data.</text>
</comment>
<evidence type="ECO:0000256" key="4">
    <source>
        <dbReference type="ARBA" id="ARBA00022692"/>
    </source>
</evidence>